<dbReference type="GO" id="GO:0003677">
    <property type="term" value="F:DNA binding"/>
    <property type="evidence" value="ECO:0007669"/>
    <property type="project" value="TreeGrafter"/>
</dbReference>
<dbReference type="PANTHER" id="PTHR11455">
    <property type="entry name" value="CRYPTOCHROME"/>
    <property type="match status" value="1"/>
</dbReference>
<protein>
    <submittedName>
        <fullName evidence="9">Deoxyribodipyrimidine photo-lyase</fullName>
    </submittedName>
</protein>
<evidence type="ECO:0000256" key="1">
    <source>
        <dbReference type="ARBA" id="ARBA00001932"/>
    </source>
</evidence>
<feature type="binding site" evidence="5">
    <location>
        <position position="208"/>
    </location>
    <ligand>
        <name>FAD</name>
        <dbReference type="ChEBI" id="CHEBI:57692"/>
    </ligand>
</feature>
<keyword evidence="3 5" id="KW-0274">FAD</keyword>
<feature type="binding site" evidence="5">
    <location>
        <begin position="250"/>
        <end position="257"/>
    </location>
    <ligand>
        <name>FAD</name>
        <dbReference type="ChEBI" id="CHEBI:57692"/>
    </ligand>
</feature>
<keyword evidence="2 5" id="KW-0285">Flavoprotein</keyword>
<keyword evidence="4 7" id="KW-0157">Chromophore</keyword>
<dbReference type="PROSITE" id="PS00691">
    <property type="entry name" value="DNA_PHOTOLYASES_1_2"/>
    <property type="match status" value="1"/>
</dbReference>
<dbReference type="Pfam" id="PF00875">
    <property type="entry name" value="DNA_photolyase"/>
    <property type="match status" value="1"/>
</dbReference>
<dbReference type="InterPro" id="IPR014729">
    <property type="entry name" value="Rossmann-like_a/b/a_fold"/>
</dbReference>
<evidence type="ECO:0000256" key="5">
    <source>
        <dbReference type="PIRSR" id="PIRSR602081-1"/>
    </source>
</evidence>
<dbReference type="Gene3D" id="3.40.50.620">
    <property type="entry name" value="HUPs"/>
    <property type="match status" value="1"/>
</dbReference>
<dbReference type="InterPro" id="IPR036134">
    <property type="entry name" value="Crypto/Photolyase_FAD-like_sf"/>
</dbReference>
<organism evidence="9 10">
    <name type="scientific">Flavisolibacter ginsengisoli DSM 18119</name>
    <dbReference type="NCBI Taxonomy" id="1121884"/>
    <lineage>
        <taxon>Bacteria</taxon>
        <taxon>Pseudomonadati</taxon>
        <taxon>Bacteroidota</taxon>
        <taxon>Chitinophagia</taxon>
        <taxon>Chitinophagales</taxon>
        <taxon>Chitinophagaceae</taxon>
        <taxon>Flavisolibacter</taxon>
    </lineage>
</organism>
<dbReference type="GO" id="GO:0009416">
    <property type="term" value="P:response to light stimulus"/>
    <property type="evidence" value="ECO:0007669"/>
    <property type="project" value="TreeGrafter"/>
</dbReference>
<dbReference type="PROSITE" id="PS00394">
    <property type="entry name" value="DNA_PHOTOLYASES_1_1"/>
    <property type="match status" value="1"/>
</dbReference>
<dbReference type="InterPro" id="IPR036155">
    <property type="entry name" value="Crypto/Photolyase_N_sf"/>
</dbReference>
<dbReference type="GO" id="GO:0006139">
    <property type="term" value="P:nucleobase-containing compound metabolic process"/>
    <property type="evidence" value="ECO:0007669"/>
    <property type="project" value="UniProtKB-ARBA"/>
</dbReference>
<proteinExistence type="inferred from homology"/>
<dbReference type="InterPro" id="IPR018394">
    <property type="entry name" value="DNA_photolyase_1_CS_C"/>
</dbReference>
<evidence type="ECO:0000313" key="9">
    <source>
        <dbReference type="EMBL" id="SHF04702.1"/>
    </source>
</evidence>
<dbReference type="AlphaFoldDB" id="A0A1M4YGQ7"/>
<feature type="binding site" evidence="5">
    <location>
        <position position="247"/>
    </location>
    <ligand>
        <name>FAD</name>
        <dbReference type="ChEBI" id="CHEBI:57692"/>
    </ligand>
</feature>
<dbReference type="OrthoDB" id="9772484at2"/>
<dbReference type="PRINTS" id="PR00147">
    <property type="entry name" value="DNAPHOTLYASE"/>
</dbReference>
<dbReference type="STRING" id="1121884.SAMN02745131_01710"/>
<evidence type="ECO:0000256" key="4">
    <source>
        <dbReference type="ARBA" id="ARBA00022991"/>
    </source>
</evidence>
<name>A0A1M4YGQ7_9BACT</name>
<feature type="site" description="Electron transfer via tryptophanyl radical" evidence="6">
    <location>
        <position position="357"/>
    </location>
</feature>
<dbReference type="Gene3D" id="1.10.579.10">
    <property type="entry name" value="DNA Cyclobutane Dipyrimidine Photolyase, subunit A, domain 3"/>
    <property type="match status" value="1"/>
</dbReference>
<evidence type="ECO:0000256" key="3">
    <source>
        <dbReference type="ARBA" id="ARBA00022827"/>
    </source>
</evidence>
<dbReference type="SUPFAM" id="SSF48173">
    <property type="entry name" value="Cryptochrome/photolyase FAD-binding domain"/>
    <property type="match status" value="1"/>
</dbReference>
<dbReference type="InterPro" id="IPR005101">
    <property type="entry name" value="Cryptochr/Photolyase_FAD-bd"/>
</dbReference>
<dbReference type="PANTHER" id="PTHR11455:SF9">
    <property type="entry name" value="CRYPTOCHROME CIRCADIAN CLOCK 5 ISOFORM X1"/>
    <property type="match status" value="1"/>
</dbReference>
<evidence type="ECO:0000256" key="7">
    <source>
        <dbReference type="RuleBase" id="RU004182"/>
    </source>
</evidence>
<dbReference type="EMBL" id="FQUU01000005">
    <property type="protein sequence ID" value="SHF04702.1"/>
    <property type="molecule type" value="Genomic_DNA"/>
</dbReference>
<reference evidence="9 10" key="1">
    <citation type="submission" date="2016-11" db="EMBL/GenBank/DDBJ databases">
        <authorList>
            <person name="Jaros S."/>
            <person name="Januszkiewicz K."/>
            <person name="Wedrychowicz H."/>
        </authorList>
    </citation>
    <scope>NUCLEOTIDE SEQUENCE [LARGE SCALE GENOMIC DNA]</scope>
    <source>
        <strain evidence="9 10">DSM 18119</strain>
    </source>
</reference>
<sequence length="426" mass="49711">MKLAILWLRRDLRLEDNTALLQAMASGFPVLPLFIFDENILKELPEDDARVSFIFHSLEHIHQQLEQEGSSLLCKKGDPLAVWKELINEYDIAQVFTNKDYEPYARKRDAAIEALLSKNGIPFHSYKDHVIFEEGEVVKDDGRPYTVFTPYKNKWLQSLERSSALKSKPIQWDRFYKGRFPMPRITDIGFRESIIKVPGFDTTVLDDYAANRDFPSRSTSHIGPHLRFGTISIRQVISSLKPIHATYLSELIWREFFMQILFHFPHVVHQNFRGAYNGIQWRNNEAEFEKWCSGQTGYPLVDAGMRQLNATGFMHNRVRMVTASFLCKHLLIDWQWGEAYFAKKLLDYELASNNGNWQWAAGTGCDATPYFRIFNPMTQAKKFDKDGMYIRQWVPELDGFEYAEPMVNHEMARVRALEVYKKGLEK</sequence>
<comment type="cofactor">
    <cofactor evidence="5">
        <name>FAD</name>
        <dbReference type="ChEBI" id="CHEBI:57692"/>
    </cofactor>
    <text evidence="5">Binds 1 FAD per subunit.</text>
</comment>
<keyword evidence="10" id="KW-1185">Reference proteome</keyword>
<dbReference type="InterPro" id="IPR002081">
    <property type="entry name" value="Cryptochrome/DNA_photolyase_1"/>
</dbReference>
<feature type="site" description="Electron transfer via tryptophanyl radical" evidence="6">
    <location>
        <position position="281"/>
    </location>
</feature>
<dbReference type="GO" id="GO:0071949">
    <property type="term" value="F:FAD binding"/>
    <property type="evidence" value="ECO:0007669"/>
    <property type="project" value="TreeGrafter"/>
</dbReference>
<dbReference type="GO" id="GO:0003904">
    <property type="term" value="F:deoxyribodipyrimidine photo-lyase activity"/>
    <property type="evidence" value="ECO:0007669"/>
    <property type="project" value="TreeGrafter"/>
</dbReference>
<evidence type="ECO:0000256" key="2">
    <source>
        <dbReference type="ARBA" id="ARBA00022630"/>
    </source>
</evidence>
<evidence type="ECO:0000259" key="8">
    <source>
        <dbReference type="PROSITE" id="PS51645"/>
    </source>
</evidence>
<comment type="cofactor">
    <cofactor evidence="1">
        <name>(6R)-5,10-methylene-5,6,7,8-tetrahydrofolate</name>
        <dbReference type="ChEBI" id="CHEBI:15636"/>
    </cofactor>
</comment>
<feature type="domain" description="Photolyase/cryptochrome alpha/beta" evidence="8">
    <location>
        <begin position="2"/>
        <end position="131"/>
    </location>
</feature>
<comment type="similarity">
    <text evidence="7">Belongs to the DNA photolyase family.</text>
</comment>
<dbReference type="Pfam" id="PF03441">
    <property type="entry name" value="FAD_binding_7"/>
    <property type="match status" value="1"/>
</dbReference>
<dbReference type="Gene3D" id="1.25.40.80">
    <property type="match status" value="1"/>
</dbReference>
<evidence type="ECO:0000256" key="6">
    <source>
        <dbReference type="PIRSR" id="PIRSR602081-2"/>
    </source>
</evidence>
<dbReference type="PROSITE" id="PS51645">
    <property type="entry name" value="PHR_CRY_ALPHA_BETA"/>
    <property type="match status" value="1"/>
</dbReference>
<feature type="site" description="Electron transfer via tryptophanyl radical" evidence="6">
    <location>
        <position position="334"/>
    </location>
</feature>
<dbReference type="Proteomes" id="UP000184048">
    <property type="component" value="Unassembled WGS sequence"/>
</dbReference>
<keyword evidence="9" id="KW-0456">Lyase</keyword>
<gene>
    <name evidence="9" type="ORF">SAMN02745131_01710</name>
</gene>
<evidence type="ECO:0000313" key="10">
    <source>
        <dbReference type="Proteomes" id="UP000184048"/>
    </source>
</evidence>
<dbReference type="InterPro" id="IPR006050">
    <property type="entry name" value="DNA_photolyase_N"/>
</dbReference>
<dbReference type="RefSeq" id="WP_072834907.1">
    <property type="nucleotide sequence ID" value="NZ_FQUU01000005.1"/>
</dbReference>
<accession>A0A1M4YGQ7</accession>
<dbReference type="SUPFAM" id="SSF52425">
    <property type="entry name" value="Cryptochrome/photolyase, N-terminal domain"/>
    <property type="match status" value="1"/>
</dbReference>
<dbReference type="GO" id="GO:0006950">
    <property type="term" value="P:response to stress"/>
    <property type="evidence" value="ECO:0007669"/>
    <property type="project" value="UniProtKB-ARBA"/>
</dbReference>